<dbReference type="Proteomes" id="UP000245469">
    <property type="component" value="Unassembled WGS sequence"/>
</dbReference>
<reference evidence="1 2" key="1">
    <citation type="submission" date="2018-03" db="EMBL/GenBank/DDBJ databases">
        <title>Genomic Encyclopedia of Archaeal and Bacterial Type Strains, Phase II (KMG-II): from individual species to whole genera.</title>
        <authorList>
            <person name="Goeker M."/>
        </authorList>
    </citation>
    <scope>NUCLEOTIDE SEQUENCE [LARGE SCALE GENOMIC DNA]</scope>
    <source>
        <strain evidence="1 2">DSM 44889</strain>
    </source>
</reference>
<sequence>MAVEVTSTMSGLLDARTRAAVAVLAAVNDPRSEGDERLRRRERVLHQLAMERQRKQRRLSRSA</sequence>
<name>A0A316A5G6_9ACTN</name>
<dbReference type="AlphaFoldDB" id="A0A316A5G6"/>
<evidence type="ECO:0000313" key="2">
    <source>
        <dbReference type="Proteomes" id="UP000245469"/>
    </source>
</evidence>
<gene>
    <name evidence="1" type="ORF">BXY45_11671</name>
</gene>
<protein>
    <submittedName>
        <fullName evidence="1">Uncharacterized protein</fullName>
    </submittedName>
</protein>
<accession>A0A316A5G6</accession>
<dbReference type="RefSeq" id="WP_109774989.1">
    <property type="nucleotide sequence ID" value="NZ_QGDQ01000016.1"/>
</dbReference>
<keyword evidence="2" id="KW-1185">Reference proteome</keyword>
<evidence type="ECO:0000313" key="1">
    <source>
        <dbReference type="EMBL" id="PWJ52935.1"/>
    </source>
</evidence>
<dbReference type="EMBL" id="QGDQ01000016">
    <property type="protein sequence ID" value="PWJ52935.1"/>
    <property type="molecule type" value="Genomic_DNA"/>
</dbReference>
<proteinExistence type="predicted"/>
<organism evidence="1 2">
    <name type="scientific">Quadrisphaera granulorum</name>
    <dbReference type="NCBI Taxonomy" id="317664"/>
    <lineage>
        <taxon>Bacteria</taxon>
        <taxon>Bacillati</taxon>
        <taxon>Actinomycetota</taxon>
        <taxon>Actinomycetes</taxon>
        <taxon>Kineosporiales</taxon>
        <taxon>Kineosporiaceae</taxon>
        <taxon>Quadrisphaera</taxon>
    </lineage>
</organism>
<comment type="caution">
    <text evidence="1">The sequence shown here is derived from an EMBL/GenBank/DDBJ whole genome shotgun (WGS) entry which is preliminary data.</text>
</comment>